<organism evidence="13 14">
    <name type="scientific">Bacillus salacetis</name>
    <dbReference type="NCBI Taxonomy" id="2315464"/>
    <lineage>
        <taxon>Bacteria</taxon>
        <taxon>Bacillati</taxon>
        <taxon>Bacillota</taxon>
        <taxon>Bacilli</taxon>
        <taxon>Bacillales</taxon>
        <taxon>Bacillaceae</taxon>
        <taxon>Bacillus</taxon>
    </lineage>
</organism>
<dbReference type="GO" id="GO:0005886">
    <property type="term" value="C:plasma membrane"/>
    <property type="evidence" value="ECO:0007669"/>
    <property type="project" value="UniProtKB-SubCell"/>
</dbReference>
<dbReference type="InterPro" id="IPR017850">
    <property type="entry name" value="Alkaline_phosphatase_core_sf"/>
</dbReference>
<evidence type="ECO:0000256" key="2">
    <source>
        <dbReference type="ARBA" id="ARBA00009983"/>
    </source>
</evidence>
<keyword evidence="9" id="KW-0464">Manganese</keyword>
<dbReference type="CDD" id="cd16015">
    <property type="entry name" value="LTA_synthase"/>
    <property type="match status" value="1"/>
</dbReference>
<dbReference type="Pfam" id="PF00884">
    <property type="entry name" value="Sulfatase"/>
    <property type="match status" value="1"/>
</dbReference>
<dbReference type="GO" id="GO:0046872">
    <property type="term" value="F:metal ion binding"/>
    <property type="evidence" value="ECO:0007669"/>
    <property type="project" value="UniProtKB-KW"/>
</dbReference>
<sequence length="616" mass="70466">MRMKQSEHVQKLSALNIVIITVVALWIKTAFVLFLGFDLRIVSAVDIPAMLISPAGSLILLFGFCFYFTKTFKPVLFWISWIVANALLYGDLLYYRFYTDFVTLPILFQFDNVGGLGPSTLELMSPWDLLLFIDLLIIPWLLRKKTDKAAVIQSRQKVWYASTGLILVLVTVGFGLIRSPYLFSASYDRDGLVKAIGPYNYHLYDFALGAVTPLGSTLATKADAQPSEEYLKNKETESTDLFGVAEGRNVVLISMESTQDFVINRKIDDEEITPFLNDLIDDSFYFSNIYDQTAQGKTSDSEFMIDTGLYPLASGSVFVQKPDNTYVSLPNILKKRDYYTSVFHGNERTFWNREDMYDALGYDKFFSERDYIVTEENSVNYGIKDVDFFEQTVEKMEELPQPFFSRLITLTNHFPFLLESEDQLIKQADTKIDVVNRYVTTVRYQDEAIKQFFNDMKEKGLYENTIFVLYGDHYGISEKFEEGVFELTGKEATPVNHVGLQQVPLIIHIPGVKGKEINKNGGEIDIRPTILHLMGIQTDNKVSFGRDLFTRNEDHPVIFRDGSFVTKEFTFNDGVCYSMETGEISTSSCVTYQETARKELKLSDDIIYGDLLRFLE</sequence>
<evidence type="ECO:0000256" key="11">
    <source>
        <dbReference type="SAM" id="Phobius"/>
    </source>
</evidence>
<comment type="subcellular location">
    <subcellularLocation>
        <location evidence="1">Cell membrane</location>
        <topology evidence="1">Multi-pass membrane protein</topology>
    </subcellularLocation>
</comment>
<dbReference type="Gene3D" id="3.30.1120.170">
    <property type="match status" value="1"/>
</dbReference>
<evidence type="ECO:0000256" key="3">
    <source>
        <dbReference type="ARBA" id="ARBA00022475"/>
    </source>
</evidence>
<keyword evidence="3 7" id="KW-1003">Cell membrane</keyword>
<proteinExistence type="inferred from homology"/>
<dbReference type="EMBL" id="QXIR01000002">
    <property type="protein sequence ID" value="RIW38493.1"/>
    <property type="molecule type" value="Genomic_DNA"/>
</dbReference>
<dbReference type="AlphaFoldDB" id="A0A3A1RC41"/>
<evidence type="ECO:0000259" key="12">
    <source>
        <dbReference type="Pfam" id="PF00884"/>
    </source>
</evidence>
<dbReference type="SUPFAM" id="SSF53649">
    <property type="entry name" value="Alkaline phosphatase-like"/>
    <property type="match status" value="1"/>
</dbReference>
<feature type="transmembrane region" description="Helical" evidence="11">
    <location>
        <begin position="47"/>
        <end position="68"/>
    </location>
</feature>
<feature type="active site" evidence="8">
    <location>
        <position position="298"/>
    </location>
</feature>
<feature type="binding site" evidence="10">
    <location>
        <position position="298"/>
    </location>
    <ligand>
        <name>Mn(2+)</name>
        <dbReference type="ChEBI" id="CHEBI:29035"/>
    </ligand>
</feature>
<reference evidence="13 14" key="1">
    <citation type="submission" date="2018-09" db="EMBL/GenBank/DDBJ databases">
        <title>Bacillus saliacetes sp. nov., isolated from Thai shrimp paste (Ka-pi).</title>
        <authorList>
            <person name="Daroonpunt R."/>
            <person name="Tanasupawat S."/>
            <person name="Yiamsombut S."/>
        </authorList>
    </citation>
    <scope>NUCLEOTIDE SEQUENCE [LARGE SCALE GENOMIC DNA]</scope>
    <source>
        <strain evidence="13 14">SKP7-4</strain>
    </source>
</reference>
<accession>A0A3A1RC41</accession>
<dbReference type="PANTHER" id="PTHR47371:SF1">
    <property type="entry name" value="LIPOTEICHOIC ACID SYNTHASE-LIKE YQGS"/>
    <property type="match status" value="1"/>
</dbReference>
<evidence type="ECO:0000256" key="7">
    <source>
        <dbReference type="PIRNR" id="PIRNR005091"/>
    </source>
</evidence>
<evidence type="ECO:0000313" key="13">
    <source>
        <dbReference type="EMBL" id="RIW38493.1"/>
    </source>
</evidence>
<keyword evidence="14" id="KW-1185">Reference proteome</keyword>
<dbReference type="PANTHER" id="PTHR47371">
    <property type="entry name" value="LIPOTEICHOIC ACID SYNTHASE"/>
    <property type="match status" value="1"/>
</dbReference>
<dbReference type="InterPro" id="IPR000917">
    <property type="entry name" value="Sulfatase_N"/>
</dbReference>
<keyword evidence="6 7" id="KW-0472">Membrane</keyword>
<evidence type="ECO:0000256" key="6">
    <source>
        <dbReference type="ARBA" id="ARBA00023136"/>
    </source>
</evidence>
<feature type="binding site" evidence="10">
    <location>
        <position position="472"/>
    </location>
    <ligand>
        <name>Mn(2+)</name>
        <dbReference type="ChEBI" id="CHEBI:29035"/>
    </ligand>
</feature>
<evidence type="ECO:0000256" key="8">
    <source>
        <dbReference type="PIRSR" id="PIRSR005091-1"/>
    </source>
</evidence>
<comment type="similarity">
    <text evidence="2 7">Belongs to the LTA synthase family.</text>
</comment>
<name>A0A3A1RC41_9BACI</name>
<evidence type="ECO:0000256" key="9">
    <source>
        <dbReference type="PIRSR" id="PIRSR005091-2"/>
    </source>
</evidence>
<evidence type="ECO:0000256" key="5">
    <source>
        <dbReference type="ARBA" id="ARBA00022989"/>
    </source>
</evidence>
<comment type="caution">
    <text evidence="13">The sequence shown here is derived from an EMBL/GenBank/DDBJ whole genome shotgun (WGS) entry which is preliminary data.</text>
</comment>
<keyword evidence="5 11" id="KW-1133">Transmembrane helix</keyword>
<dbReference type="InterPro" id="IPR050448">
    <property type="entry name" value="OpgB/LTA_synthase_biosynth"/>
</dbReference>
<feature type="transmembrane region" description="Helical" evidence="11">
    <location>
        <begin position="75"/>
        <end position="95"/>
    </location>
</feature>
<feature type="domain" description="Sulfatase N-terminal" evidence="12">
    <location>
        <begin position="248"/>
        <end position="536"/>
    </location>
</feature>
<keyword evidence="9" id="KW-0479">Metal-binding</keyword>
<dbReference type="Gene3D" id="3.40.720.10">
    <property type="entry name" value="Alkaline Phosphatase, subunit A"/>
    <property type="match status" value="1"/>
</dbReference>
<dbReference type="OrthoDB" id="5901192at2"/>
<feature type="binding site" evidence="10">
    <location>
        <position position="256"/>
    </location>
    <ligand>
        <name>Mn(2+)</name>
        <dbReference type="ChEBI" id="CHEBI:29035"/>
    </ligand>
</feature>
<evidence type="ECO:0000256" key="10">
    <source>
        <dbReference type="PIRSR" id="PIRSR005091-3"/>
    </source>
</evidence>
<gene>
    <name evidence="13" type="ORF">D3H55_02865</name>
</gene>
<keyword evidence="4 11" id="KW-0812">Transmembrane</keyword>
<evidence type="ECO:0000256" key="4">
    <source>
        <dbReference type="ARBA" id="ARBA00022692"/>
    </source>
</evidence>
<evidence type="ECO:0000313" key="14">
    <source>
        <dbReference type="Proteomes" id="UP000265801"/>
    </source>
</evidence>
<feature type="transmembrane region" description="Helical" evidence="11">
    <location>
        <begin position="124"/>
        <end position="142"/>
    </location>
</feature>
<feature type="binding site" evidence="10">
    <location>
        <position position="473"/>
    </location>
    <ligand>
        <name>Mn(2+)</name>
        <dbReference type="ChEBI" id="CHEBI:29035"/>
    </ligand>
</feature>
<dbReference type="InterPro" id="IPR012160">
    <property type="entry name" value="LtaS-like"/>
</dbReference>
<feature type="transmembrane region" description="Helical" evidence="11">
    <location>
        <begin position="158"/>
        <end position="177"/>
    </location>
</feature>
<evidence type="ECO:0000256" key="1">
    <source>
        <dbReference type="ARBA" id="ARBA00004651"/>
    </source>
</evidence>
<feature type="transmembrane region" description="Helical" evidence="11">
    <location>
        <begin position="12"/>
        <end position="35"/>
    </location>
</feature>
<dbReference type="Proteomes" id="UP000265801">
    <property type="component" value="Unassembled WGS sequence"/>
</dbReference>
<protein>
    <submittedName>
        <fullName evidence="13">LTA synthase family protein</fullName>
    </submittedName>
</protein>
<feature type="binding site" evidence="9">
    <location>
        <position position="413"/>
    </location>
    <ligand>
        <name>substrate</name>
    </ligand>
</feature>
<dbReference type="PIRSF" id="PIRSF005091">
    <property type="entry name" value="Mmb_sulf_HI1246"/>
    <property type="match status" value="1"/>
</dbReference>